<evidence type="ECO:0000313" key="4">
    <source>
        <dbReference type="Proteomes" id="UP001295423"/>
    </source>
</evidence>
<protein>
    <submittedName>
        <fullName evidence="3">Uncharacterized protein</fullName>
    </submittedName>
</protein>
<sequence length="189" mass="20889">MRHNFETTEAFAYYHHISSIDIAELFKMKLVAVSLMYLAVANAFAPTRTPSHQRSSSALSAALPQRDNESPEKKFSLGAPVVGLVLGLSIMTSAAFAVELDFSLPSYDAKMSGFGEGTEAILNKKTSDLTDPGANEKTKQSEAAMKAAIALKEKRTKEQEMKKLQYEADKQRAIEKKARDAERLKSIWN</sequence>
<gene>
    <name evidence="3" type="ORF">CYCCA115_LOCUS20403</name>
</gene>
<keyword evidence="2" id="KW-1133">Transmembrane helix</keyword>
<keyword evidence="4" id="KW-1185">Reference proteome</keyword>
<evidence type="ECO:0000256" key="1">
    <source>
        <dbReference type="SAM" id="MobiDB-lite"/>
    </source>
</evidence>
<evidence type="ECO:0000256" key="2">
    <source>
        <dbReference type="SAM" id="Phobius"/>
    </source>
</evidence>
<name>A0AAD2G5T9_9STRA</name>
<dbReference type="AlphaFoldDB" id="A0AAD2G5T9"/>
<dbReference type="Proteomes" id="UP001295423">
    <property type="component" value="Unassembled WGS sequence"/>
</dbReference>
<feature type="transmembrane region" description="Helical" evidence="2">
    <location>
        <begin position="75"/>
        <end position="98"/>
    </location>
</feature>
<keyword evidence="2" id="KW-0472">Membrane</keyword>
<dbReference type="EMBL" id="CAKOGP040002169">
    <property type="protein sequence ID" value="CAJ1963962.1"/>
    <property type="molecule type" value="Genomic_DNA"/>
</dbReference>
<feature type="compositionally biased region" description="Polar residues" evidence="1">
    <location>
        <begin position="48"/>
        <end position="59"/>
    </location>
</feature>
<comment type="caution">
    <text evidence="3">The sequence shown here is derived from an EMBL/GenBank/DDBJ whole genome shotgun (WGS) entry which is preliminary data.</text>
</comment>
<feature type="region of interest" description="Disordered" evidence="1">
    <location>
        <begin position="48"/>
        <end position="74"/>
    </location>
</feature>
<proteinExistence type="predicted"/>
<reference evidence="3" key="1">
    <citation type="submission" date="2023-08" db="EMBL/GenBank/DDBJ databases">
        <authorList>
            <person name="Audoor S."/>
            <person name="Bilcke G."/>
        </authorList>
    </citation>
    <scope>NUCLEOTIDE SEQUENCE</scope>
</reference>
<keyword evidence="2" id="KW-0812">Transmembrane</keyword>
<evidence type="ECO:0000313" key="3">
    <source>
        <dbReference type="EMBL" id="CAJ1963962.1"/>
    </source>
</evidence>
<accession>A0AAD2G5T9</accession>
<organism evidence="3 4">
    <name type="scientific">Cylindrotheca closterium</name>
    <dbReference type="NCBI Taxonomy" id="2856"/>
    <lineage>
        <taxon>Eukaryota</taxon>
        <taxon>Sar</taxon>
        <taxon>Stramenopiles</taxon>
        <taxon>Ochrophyta</taxon>
        <taxon>Bacillariophyta</taxon>
        <taxon>Bacillariophyceae</taxon>
        <taxon>Bacillariophycidae</taxon>
        <taxon>Bacillariales</taxon>
        <taxon>Bacillariaceae</taxon>
        <taxon>Cylindrotheca</taxon>
    </lineage>
</organism>